<gene>
    <name evidence="1" type="ORF">ARMA_1865</name>
</gene>
<evidence type="ECO:0000313" key="1">
    <source>
        <dbReference type="EMBL" id="GAP63440.1"/>
    </source>
</evidence>
<dbReference type="Proteomes" id="UP000037784">
    <property type="component" value="Unassembled WGS sequence"/>
</dbReference>
<evidence type="ECO:0000313" key="2">
    <source>
        <dbReference type="Proteomes" id="UP000037784"/>
    </source>
</evidence>
<organism evidence="1 2">
    <name type="scientific">Ardenticatena maritima</name>
    <dbReference type="NCBI Taxonomy" id="872965"/>
    <lineage>
        <taxon>Bacteria</taxon>
        <taxon>Bacillati</taxon>
        <taxon>Chloroflexota</taxon>
        <taxon>Ardenticatenia</taxon>
        <taxon>Ardenticatenales</taxon>
        <taxon>Ardenticatenaceae</taxon>
        <taxon>Ardenticatena</taxon>
    </lineage>
</organism>
<reference evidence="1 2" key="1">
    <citation type="journal article" date="2015" name="Genome Announc.">
        <title>Draft Genome Sequence of a Heterotrophic Facultative Anaerobic Thermophilic Bacterium, Ardenticatena maritima Strain 110ST.</title>
        <authorList>
            <person name="Kawaichi S."/>
            <person name="Yoshida T."/>
            <person name="Sako Y."/>
            <person name="Nakamura R."/>
        </authorList>
    </citation>
    <scope>NUCLEOTIDE SEQUENCE [LARGE SCALE GENOMIC DNA]</scope>
    <source>
        <strain evidence="1 2">110S</strain>
    </source>
</reference>
<accession>A0A0M9UD03</accession>
<dbReference type="InParanoid" id="A0A0M9UD03"/>
<reference evidence="2" key="2">
    <citation type="submission" date="2015-08" db="EMBL/GenBank/DDBJ databases">
        <title>Draft Genome Sequence of a Heterotrophic Facultative Anaerobic Bacterium Ardenticatena maritima Strain 110S.</title>
        <authorList>
            <person name="Kawaichi S."/>
            <person name="Yoshida T."/>
            <person name="Sako Y."/>
            <person name="Nakamura R."/>
        </authorList>
    </citation>
    <scope>NUCLEOTIDE SEQUENCE [LARGE SCALE GENOMIC DNA]</scope>
    <source>
        <strain evidence="2">110S</strain>
    </source>
</reference>
<proteinExistence type="predicted"/>
<comment type="caution">
    <text evidence="1">The sequence shown here is derived from an EMBL/GenBank/DDBJ whole genome shotgun (WGS) entry which is preliminary data.</text>
</comment>
<protein>
    <submittedName>
        <fullName evidence="1">Uncharacterized protein</fullName>
    </submittedName>
</protein>
<name>A0A0M9UD03_9CHLR</name>
<sequence length="47" mass="5207">MLVDKPYFTQLAQNGERIYASSPTPLGVGLLQQNTQRRVVCEPKCVG</sequence>
<dbReference type="EMBL" id="BBZA01000144">
    <property type="protein sequence ID" value="GAP63440.1"/>
    <property type="molecule type" value="Genomic_DNA"/>
</dbReference>
<dbReference type="AlphaFoldDB" id="A0A0M9UD03"/>
<keyword evidence="2" id="KW-1185">Reference proteome</keyword>